<gene>
    <name evidence="1" type="ORF">CPELLU_LOCUS20365</name>
</gene>
<dbReference type="EMBL" id="CAJVQA010060145">
    <property type="protein sequence ID" value="CAG8828143.1"/>
    <property type="molecule type" value="Genomic_DNA"/>
</dbReference>
<dbReference type="OrthoDB" id="2376199at2759"/>
<dbReference type="AlphaFoldDB" id="A0A9N9KIW7"/>
<accession>A0A9N9KIW7</accession>
<sequence length="108" mass="12137">NIPTKFCNKPEAKALVGIIPTLQGTKEECNMMLASIIGDWPENCKSCLTYSETKCACPCHTCFVEKDKLNVINLPVSQKIIRTEDQMQQVIALKQGKDYSLHKETNSF</sequence>
<name>A0A9N9KIW7_9GLOM</name>
<evidence type="ECO:0000313" key="2">
    <source>
        <dbReference type="Proteomes" id="UP000789759"/>
    </source>
</evidence>
<proteinExistence type="predicted"/>
<evidence type="ECO:0000313" key="1">
    <source>
        <dbReference type="EMBL" id="CAG8828143.1"/>
    </source>
</evidence>
<protein>
    <submittedName>
        <fullName evidence="1">9030_t:CDS:1</fullName>
    </submittedName>
</protein>
<dbReference type="Proteomes" id="UP000789759">
    <property type="component" value="Unassembled WGS sequence"/>
</dbReference>
<reference evidence="1" key="1">
    <citation type="submission" date="2021-06" db="EMBL/GenBank/DDBJ databases">
        <authorList>
            <person name="Kallberg Y."/>
            <person name="Tangrot J."/>
            <person name="Rosling A."/>
        </authorList>
    </citation>
    <scope>NUCLEOTIDE SEQUENCE</scope>
    <source>
        <strain evidence="1">FL966</strain>
    </source>
</reference>
<organism evidence="1 2">
    <name type="scientific">Cetraspora pellucida</name>
    <dbReference type="NCBI Taxonomy" id="1433469"/>
    <lineage>
        <taxon>Eukaryota</taxon>
        <taxon>Fungi</taxon>
        <taxon>Fungi incertae sedis</taxon>
        <taxon>Mucoromycota</taxon>
        <taxon>Glomeromycotina</taxon>
        <taxon>Glomeromycetes</taxon>
        <taxon>Diversisporales</taxon>
        <taxon>Gigasporaceae</taxon>
        <taxon>Cetraspora</taxon>
    </lineage>
</organism>
<feature type="non-terminal residue" evidence="1">
    <location>
        <position position="108"/>
    </location>
</feature>
<comment type="caution">
    <text evidence="1">The sequence shown here is derived from an EMBL/GenBank/DDBJ whole genome shotgun (WGS) entry which is preliminary data.</text>
</comment>
<keyword evidence="2" id="KW-1185">Reference proteome</keyword>